<organism evidence="2 3">
    <name type="scientific">Nocardia mexicana</name>
    <dbReference type="NCBI Taxonomy" id="279262"/>
    <lineage>
        <taxon>Bacteria</taxon>
        <taxon>Bacillati</taxon>
        <taxon>Actinomycetota</taxon>
        <taxon>Actinomycetes</taxon>
        <taxon>Mycobacteriales</taxon>
        <taxon>Nocardiaceae</taxon>
        <taxon>Nocardia</taxon>
    </lineage>
</organism>
<comment type="caution">
    <text evidence="2">The sequence shown here is derived from an EMBL/GenBank/DDBJ whole genome shotgun (WGS) entry which is preliminary data.</text>
</comment>
<keyword evidence="3" id="KW-1185">Reference proteome</keyword>
<dbReference type="STRING" id="1210089.GCA_001613165_06064"/>
<dbReference type="Proteomes" id="UP000255355">
    <property type="component" value="Unassembled WGS sequence"/>
</dbReference>
<dbReference type="AlphaFoldDB" id="A0A370GIF6"/>
<feature type="region of interest" description="Disordered" evidence="1">
    <location>
        <begin position="284"/>
        <end position="312"/>
    </location>
</feature>
<feature type="compositionally biased region" description="Low complexity" evidence="1">
    <location>
        <begin position="88"/>
        <end position="111"/>
    </location>
</feature>
<dbReference type="EMBL" id="QQAZ01000020">
    <property type="protein sequence ID" value="RDI43572.1"/>
    <property type="molecule type" value="Genomic_DNA"/>
</dbReference>
<gene>
    <name evidence="2" type="ORF">DFR68_12039</name>
</gene>
<proteinExistence type="predicted"/>
<accession>A0A370GIF6</accession>
<name>A0A370GIF6_9NOCA</name>
<sequence length="312" mass="33184">MTPPPPVPDPVPDWQAQLLQRITDLLREHDRLQQLGPDGFDGTDGSPETDWRAWLDTLNAAAEATEALAVSAGIDPADIGHARHAATEPARSAAEPGASAAEPATADTSPAGAGTQLYRDMLISESWRLERMAALHAARLDRVHAGVYSFGADPVTSAHLERAMTVAHARVAALADAAEITATDAEVLWHGPEVTRMRQATMTALAGVDDLELEHAWRRYATAETLPAVPALLTDDAAARTADVAPPTPREFLAHAATALHSGSEATDGYPPIERAIDTFLPYLEPGRWNPDQDPGPASDAPDTGPDPWLEP</sequence>
<feature type="region of interest" description="Disordered" evidence="1">
    <location>
        <begin position="83"/>
        <end position="113"/>
    </location>
</feature>
<evidence type="ECO:0000313" key="3">
    <source>
        <dbReference type="Proteomes" id="UP000255355"/>
    </source>
</evidence>
<evidence type="ECO:0000313" key="2">
    <source>
        <dbReference type="EMBL" id="RDI43572.1"/>
    </source>
</evidence>
<protein>
    <submittedName>
        <fullName evidence="2">Uncharacterized protein</fullName>
    </submittedName>
</protein>
<dbReference type="RefSeq" id="WP_147289139.1">
    <property type="nucleotide sequence ID" value="NZ_QQAZ01000020.1"/>
</dbReference>
<reference evidence="2 3" key="1">
    <citation type="submission" date="2018-07" db="EMBL/GenBank/DDBJ databases">
        <title>Genomic Encyclopedia of Type Strains, Phase IV (KMG-IV): sequencing the most valuable type-strain genomes for metagenomic binning, comparative biology and taxonomic classification.</title>
        <authorList>
            <person name="Goeker M."/>
        </authorList>
    </citation>
    <scope>NUCLEOTIDE SEQUENCE [LARGE SCALE GENOMIC DNA]</scope>
    <source>
        <strain evidence="2 3">DSM 44952</strain>
    </source>
</reference>
<dbReference type="OrthoDB" id="4525272at2"/>
<evidence type="ECO:0000256" key="1">
    <source>
        <dbReference type="SAM" id="MobiDB-lite"/>
    </source>
</evidence>